<reference evidence="1" key="1">
    <citation type="submission" date="2021-06" db="EMBL/GenBank/DDBJ databases">
        <authorList>
            <person name="Kallberg Y."/>
            <person name="Tangrot J."/>
            <person name="Rosling A."/>
        </authorList>
    </citation>
    <scope>NUCLEOTIDE SEQUENCE</scope>
    <source>
        <strain evidence="1">MA461A</strain>
    </source>
</reference>
<proteinExistence type="predicted"/>
<sequence length="263" mass="30238">MTSDFLLGLSQNLLVFKKSNISPSVFDLILKYIYTGIIIANPNDPNVNVLSLLVAADELMLGEYVTLIQDYLLTQETTWLQKNIVHVLNAIFNQESCSRLREFCINETCADPNLVFGSDALPYLDEDIIIYLLKRGDLWMQEIEVWNSLIKWGMAQTPKLEDQHIYDWSFDDFNTLKNTLIRCISLVGFSGISSIDFYYKVWPYKAILPDNIAEEMVRYYMVPGAQVTSAISPVRFPATKLDPNALINSKHVAIISHWYIFRF</sequence>
<organism evidence="1 2">
    <name type="scientific">Racocetra persica</name>
    <dbReference type="NCBI Taxonomy" id="160502"/>
    <lineage>
        <taxon>Eukaryota</taxon>
        <taxon>Fungi</taxon>
        <taxon>Fungi incertae sedis</taxon>
        <taxon>Mucoromycota</taxon>
        <taxon>Glomeromycotina</taxon>
        <taxon>Glomeromycetes</taxon>
        <taxon>Diversisporales</taxon>
        <taxon>Gigasporaceae</taxon>
        <taxon>Racocetra</taxon>
    </lineage>
</organism>
<accession>A0ACA9K8J4</accession>
<comment type="caution">
    <text evidence="1">The sequence shown here is derived from an EMBL/GenBank/DDBJ whole genome shotgun (WGS) entry which is preliminary data.</text>
</comment>
<evidence type="ECO:0000313" key="2">
    <source>
        <dbReference type="Proteomes" id="UP000789920"/>
    </source>
</evidence>
<dbReference type="Proteomes" id="UP000789920">
    <property type="component" value="Unassembled WGS sequence"/>
</dbReference>
<evidence type="ECO:0000313" key="1">
    <source>
        <dbReference type="EMBL" id="CAG8459226.1"/>
    </source>
</evidence>
<keyword evidence="2" id="KW-1185">Reference proteome</keyword>
<protein>
    <submittedName>
        <fullName evidence="1">25584_t:CDS:1</fullName>
    </submittedName>
</protein>
<name>A0ACA9K8J4_9GLOM</name>
<dbReference type="EMBL" id="CAJVQC010000054">
    <property type="protein sequence ID" value="CAG8459226.1"/>
    <property type="molecule type" value="Genomic_DNA"/>
</dbReference>
<gene>
    <name evidence="1" type="ORF">RPERSI_LOCUS79</name>
</gene>